<dbReference type="AlphaFoldDB" id="A0A9N8ED89"/>
<dbReference type="InterPro" id="IPR000337">
    <property type="entry name" value="GPCR_3"/>
</dbReference>
<evidence type="ECO:0000256" key="7">
    <source>
        <dbReference type="ARBA" id="ARBA00023180"/>
    </source>
</evidence>
<feature type="chain" id="PRO_5040107547" evidence="10">
    <location>
        <begin position="28"/>
        <end position="968"/>
    </location>
</feature>
<evidence type="ECO:0000256" key="10">
    <source>
        <dbReference type="SAM" id="SignalP"/>
    </source>
</evidence>
<evidence type="ECO:0000313" key="12">
    <source>
        <dbReference type="EMBL" id="CAB9518280.1"/>
    </source>
</evidence>
<keyword evidence="6 12" id="KW-0675">Receptor</keyword>
<comment type="subcellular location">
    <subcellularLocation>
        <location evidence="1">Membrane</location>
        <topology evidence="1">Multi-pass membrane protein</topology>
    </subcellularLocation>
</comment>
<dbReference type="Pfam" id="PF01094">
    <property type="entry name" value="ANF_receptor"/>
    <property type="match status" value="1"/>
</dbReference>
<keyword evidence="2 9" id="KW-0812">Transmembrane</keyword>
<dbReference type="PANTHER" id="PTHR10519">
    <property type="entry name" value="GABA-B RECEPTOR"/>
    <property type="match status" value="1"/>
</dbReference>
<dbReference type="CDD" id="cd15047">
    <property type="entry name" value="7tmC_GABA-B-like"/>
    <property type="match status" value="1"/>
</dbReference>
<keyword evidence="8" id="KW-0807">Transducer</keyword>
<evidence type="ECO:0000313" key="13">
    <source>
        <dbReference type="Proteomes" id="UP001153069"/>
    </source>
</evidence>
<protein>
    <submittedName>
        <fullName evidence="12">Gamma-aminobutyric acid (GABA) B receptor</fullName>
    </submittedName>
</protein>
<proteinExistence type="predicted"/>
<keyword evidence="4" id="KW-0297">G-protein coupled receptor</keyword>
<accession>A0A9N8ED89</accession>
<feature type="transmembrane region" description="Helical" evidence="9">
    <location>
        <begin position="565"/>
        <end position="587"/>
    </location>
</feature>
<evidence type="ECO:0000259" key="11">
    <source>
        <dbReference type="PROSITE" id="PS50259"/>
    </source>
</evidence>
<keyword evidence="3 9" id="KW-1133">Transmembrane helix</keyword>
<comment type="caution">
    <text evidence="12">The sequence shown here is derived from an EMBL/GenBank/DDBJ whole genome shotgun (WGS) entry which is preliminary data.</text>
</comment>
<name>A0A9N8ED89_9STRA</name>
<sequence>MSLLTALQRALLVISSILFVQTTCASATTSEGSFSQLAFYDELRFEEGATVTRQGNLDVVDDVSICHLATLLPLSSVEGDHNDTGSTRTPFTTLGSFRGAAAMMLAMSHLNSGNGSIIPELAQTPQTCPQLRFTMELLDSQLDERKAIDHVIGMVQRNDPKDQPLPCAFVGSYRSAVSMPTSIITGLQGYPQWAAMSTSSALDNPDQFPLAGRLNPSDDGTAVAAILFFQSIQVQHLAVLHTSDAYGNAYVNGLIQAAAIHAPSMQILSVDLPFHASEEIIQRRVAKLKATGFRYFFGIIFDAVHYDPLMSEAVRQGIAGTGEHQWIFSDGVGVGRMIGAKHKPGSPLLAASRGTGMITAVGGLLKNAVEEDHPSQQQPTSPYDRLALALRDIQNNPYDLSYLSFKLPHYPEHPDYDASILFADPEFFHEPGLLAPFLYDTVAAIGLAACQEVASGITLAGDKHYQRTLQTNFDGATGRVVLNPETGTREATSALFSLTNFVQDDTNNMDPDGNVGIRAVVANVFQNGNWTTLEPYIFNDGSTVPTLDLPPSKVDANYIHTAARALILFFGCSIMILSMAFATWTKLHSSDRVVRASQPVFLFIICIGTFFMGVSVLLLSFDDAVLRSIGCQAACIGFPWALCLGFALTASALFTKTHRINLIVNQRQFRRVAVTALDVMKPMFCLVGINALTLILWNALNPAEWVRETTDYDAFGRPSHSIAYCSYEGAIPYIITLAITNVGAIFYACYEAYVARDVSTEYAESEYIFKSMATVLVVCFIGIPMAFVTEESTTVHRCTLAAVISACSLSFQLYIFVPKIKFNRQAIRDVHGNSNNTASRRQSGVFRVSSTRSLSSESTGEEFGVRVFNRKHRETDLVSEVHKLKKQNMKLQMEINTLKAGRDESSLELTRQNSSKSVTFDESSMIETTSCSIGHRSLRSIAVSEAESIITIDPLHPDDESNLDVAPF</sequence>
<dbReference type="SUPFAM" id="SSF53822">
    <property type="entry name" value="Periplasmic binding protein-like I"/>
    <property type="match status" value="1"/>
</dbReference>
<keyword evidence="7" id="KW-0325">Glycoprotein</keyword>
<feature type="transmembrane region" description="Helical" evidence="9">
    <location>
        <begin position="675"/>
        <end position="697"/>
    </location>
</feature>
<feature type="signal peptide" evidence="10">
    <location>
        <begin position="1"/>
        <end position="27"/>
    </location>
</feature>
<dbReference type="GO" id="GO:0004965">
    <property type="term" value="F:G protein-coupled GABA receptor activity"/>
    <property type="evidence" value="ECO:0007669"/>
    <property type="project" value="InterPro"/>
</dbReference>
<feature type="transmembrane region" description="Helical" evidence="9">
    <location>
        <begin position="730"/>
        <end position="755"/>
    </location>
</feature>
<dbReference type="InterPro" id="IPR002455">
    <property type="entry name" value="GPCR3_GABA-B"/>
</dbReference>
<dbReference type="Proteomes" id="UP001153069">
    <property type="component" value="Unassembled WGS sequence"/>
</dbReference>
<keyword evidence="5 9" id="KW-0472">Membrane</keyword>
<dbReference type="PROSITE" id="PS50259">
    <property type="entry name" value="G_PROTEIN_RECEP_F3_4"/>
    <property type="match status" value="1"/>
</dbReference>
<dbReference type="Gene3D" id="3.40.50.2300">
    <property type="match status" value="2"/>
</dbReference>
<dbReference type="InterPro" id="IPR028082">
    <property type="entry name" value="Peripla_BP_I"/>
</dbReference>
<feature type="transmembrane region" description="Helical" evidence="9">
    <location>
        <begin position="625"/>
        <end position="654"/>
    </location>
</feature>
<organism evidence="12 13">
    <name type="scientific">Seminavis robusta</name>
    <dbReference type="NCBI Taxonomy" id="568900"/>
    <lineage>
        <taxon>Eukaryota</taxon>
        <taxon>Sar</taxon>
        <taxon>Stramenopiles</taxon>
        <taxon>Ochrophyta</taxon>
        <taxon>Bacillariophyta</taxon>
        <taxon>Bacillariophyceae</taxon>
        <taxon>Bacillariophycidae</taxon>
        <taxon>Naviculales</taxon>
        <taxon>Naviculaceae</taxon>
        <taxon>Seminavis</taxon>
    </lineage>
</organism>
<gene>
    <name evidence="12" type="ORF">SEMRO_921_G220340.1</name>
</gene>
<dbReference type="OrthoDB" id="43432at2759"/>
<feature type="domain" description="G-protein coupled receptors family 3 profile" evidence="11">
    <location>
        <begin position="633"/>
        <end position="820"/>
    </location>
</feature>
<evidence type="ECO:0000256" key="3">
    <source>
        <dbReference type="ARBA" id="ARBA00022989"/>
    </source>
</evidence>
<keyword evidence="13" id="KW-1185">Reference proteome</keyword>
<keyword evidence="10" id="KW-0732">Signal</keyword>
<evidence type="ECO:0000256" key="1">
    <source>
        <dbReference type="ARBA" id="ARBA00004141"/>
    </source>
</evidence>
<dbReference type="InterPro" id="IPR017978">
    <property type="entry name" value="GPCR_3_C"/>
</dbReference>
<evidence type="ECO:0000256" key="9">
    <source>
        <dbReference type="SAM" id="Phobius"/>
    </source>
</evidence>
<evidence type="ECO:0000256" key="2">
    <source>
        <dbReference type="ARBA" id="ARBA00022692"/>
    </source>
</evidence>
<dbReference type="GO" id="GO:0038039">
    <property type="term" value="C:G protein-coupled receptor heterodimeric complex"/>
    <property type="evidence" value="ECO:0007669"/>
    <property type="project" value="TreeGrafter"/>
</dbReference>
<reference evidence="12" key="1">
    <citation type="submission" date="2020-06" db="EMBL/GenBank/DDBJ databases">
        <authorList>
            <consortium name="Plant Systems Biology data submission"/>
        </authorList>
    </citation>
    <scope>NUCLEOTIDE SEQUENCE</scope>
    <source>
        <strain evidence="12">D6</strain>
    </source>
</reference>
<evidence type="ECO:0000256" key="8">
    <source>
        <dbReference type="ARBA" id="ARBA00023224"/>
    </source>
</evidence>
<evidence type="ECO:0000256" key="5">
    <source>
        <dbReference type="ARBA" id="ARBA00023136"/>
    </source>
</evidence>
<dbReference type="EMBL" id="CAICTM010000919">
    <property type="protein sequence ID" value="CAB9518280.1"/>
    <property type="molecule type" value="Genomic_DNA"/>
</dbReference>
<dbReference type="PANTHER" id="PTHR10519:SF20">
    <property type="entry name" value="G-PROTEIN COUPLED RECEPTOR 156-RELATED"/>
    <property type="match status" value="1"/>
</dbReference>
<dbReference type="InterPro" id="IPR001828">
    <property type="entry name" value="ANF_lig-bd_rcpt"/>
</dbReference>
<dbReference type="PRINTS" id="PR00248">
    <property type="entry name" value="GPCRMGR"/>
</dbReference>
<feature type="transmembrane region" description="Helical" evidence="9">
    <location>
        <begin position="767"/>
        <end position="787"/>
    </location>
</feature>
<dbReference type="Pfam" id="PF00003">
    <property type="entry name" value="7tm_3"/>
    <property type="match status" value="1"/>
</dbReference>
<evidence type="ECO:0000256" key="6">
    <source>
        <dbReference type="ARBA" id="ARBA00023170"/>
    </source>
</evidence>
<evidence type="ECO:0000256" key="4">
    <source>
        <dbReference type="ARBA" id="ARBA00023040"/>
    </source>
</evidence>
<feature type="transmembrane region" description="Helical" evidence="9">
    <location>
        <begin position="599"/>
        <end position="619"/>
    </location>
</feature>
<feature type="transmembrane region" description="Helical" evidence="9">
    <location>
        <begin position="799"/>
        <end position="817"/>
    </location>
</feature>